<feature type="compositionally biased region" description="Basic residues" evidence="1">
    <location>
        <begin position="583"/>
        <end position="592"/>
    </location>
</feature>
<feature type="region of interest" description="Disordered" evidence="1">
    <location>
        <begin position="559"/>
        <end position="597"/>
    </location>
</feature>
<gene>
    <name evidence="2" type="ORF">EMPS_08454</name>
</gene>
<feature type="region of interest" description="Disordered" evidence="1">
    <location>
        <begin position="716"/>
        <end position="741"/>
    </location>
</feature>
<comment type="caution">
    <text evidence="2">The sequence shown here is derived from an EMBL/GenBank/DDBJ whole genome shotgun (WGS) entry which is preliminary data.</text>
</comment>
<reference evidence="2" key="2">
    <citation type="journal article" date="2022" name="Microbiol. Resour. Announc.">
        <title>Whole-Genome Sequence of Entomortierella parvispora E1425, a Mucoromycotan Fungus Associated with Burkholderiaceae-Related Endosymbiotic Bacteria.</title>
        <authorList>
            <person name="Herlambang A."/>
            <person name="Guo Y."/>
            <person name="Takashima Y."/>
            <person name="Narisawa K."/>
            <person name="Ohta H."/>
            <person name="Nishizawa T."/>
        </authorList>
    </citation>
    <scope>NUCLEOTIDE SEQUENCE</scope>
    <source>
        <strain evidence="2">E1425</strain>
    </source>
</reference>
<name>A0A9P3HG20_9FUNG</name>
<sequence length="741" mass="81917">MGVAGLWPLIKAAGIHVDPKTITINNLHYDPGGGPGTGLSSSSVQQPVVSSSTVATVPAHQDIRDLAKKIFDDTWALFPLCQSISFHLDGADGYTKEQEHARRAKTRQQARHRAKVELDTLQSKFDAGRWISKSLPDRIYRDLRKAHRLSDAQKKAFGDAIKECDKAMQTAHAGPLTASRSDGPLPTATRATYFCQCSTEADTCIAFSCHPSGPTQQAPASPANDLRDETVIVTRDSDLIMYSEVQTVFRPNPKGSFFLRYRKKDVKEALDFSEDFQLMTLAIVCKNDYTSNFPGFGIKRNRNVIRDFDPAVVQARKEREAEERRRKAALKKSTSKGKSSRKRTRDASPTEVPAGTSTMVSSSSSVISVAVTTRKREASRKRKASPVDERWRTMTPRQYLSRYCEAVTESLKDERRVLPSRYERSLLAFAFLCTSLAGKKDDKVLLKAGRNIRQYEPRTIEEGDEEQEEIGPDQLGPPVEIDEPKLFQDLYNRYVQEMGRSRALPANPVSVSTLKTYNCSYRNHGRSRWRNPYEHIFPRVDSNGNASFLAGLEVADIGNCKERPDGPRQKQGGRKGQGMVKKNMAKRRKRKTKADAGTGRVKIYQQKAEIDPAKPTKESNVTAETTKRRQMVKDFVTITITAGSLLGNSQQCLSGAEAIAVNKRIQDCVATKLRLENDLYDIYAVCIDKFRQRTTAAAVLSSLVGPSLAGPSSLVGPSLAGPSSAGPPSAGLPSTPLSALL</sequence>
<dbReference type="InterPro" id="IPR006084">
    <property type="entry name" value="XPG/Rad2"/>
</dbReference>
<feature type="region of interest" description="Disordered" evidence="1">
    <location>
        <begin position="319"/>
        <end position="366"/>
    </location>
</feature>
<organism evidence="2 3">
    <name type="scientific">Entomortierella parvispora</name>
    <dbReference type="NCBI Taxonomy" id="205924"/>
    <lineage>
        <taxon>Eukaryota</taxon>
        <taxon>Fungi</taxon>
        <taxon>Fungi incertae sedis</taxon>
        <taxon>Mucoromycota</taxon>
        <taxon>Mortierellomycotina</taxon>
        <taxon>Mortierellomycetes</taxon>
        <taxon>Mortierellales</taxon>
        <taxon>Mortierellaceae</taxon>
        <taxon>Entomortierella</taxon>
    </lineage>
</organism>
<dbReference type="Gene3D" id="3.40.50.1010">
    <property type="entry name" value="5'-nuclease"/>
    <property type="match status" value="1"/>
</dbReference>
<evidence type="ECO:0000256" key="1">
    <source>
        <dbReference type="SAM" id="MobiDB-lite"/>
    </source>
</evidence>
<dbReference type="EMBL" id="BQFW01000012">
    <property type="protein sequence ID" value="GJJ76095.1"/>
    <property type="molecule type" value="Genomic_DNA"/>
</dbReference>
<evidence type="ECO:0000313" key="3">
    <source>
        <dbReference type="Proteomes" id="UP000827284"/>
    </source>
</evidence>
<dbReference type="OrthoDB" id="2449149at2759"/>
<dbReference type="Proteomes" id="UP000827284">
    <property type="component" value="Unassembled WGS sequence"/>
</dbReference>
<keyword evidence="3" id="KW-1185">Reference proteome</keyword>
<dbReference type="AlphaFoldDB" id="A0A9P3HG20"/>
<dbReference type="PANTHER" id="PTHR11081">
    <property type="entry name" value="FLAP ENDONUCLEASE FAMILY MEMBER"/>
    <property type="match status" value="1"/>
</dbReference>
<feature type="compositionally biased region" description="Basic residues" evidence="1">
    <location>
        <begin position="326"/>
        <end position="344"/>
    </location>
</feature>
<feature type="compositionally biased region" description="Low complexity" evidence="1">
    <location>
        <begin position="356"/>
        <end position="366"/>
    </location>
</feature>
<feature type="compositionally biased region" description="Basic and acidic residues" evidence="1">
    <location>
        <begin position="559"/>
        <end position="568"/>
    </location>
</feature>
<protein>
    <submittedName>
        <fullName evidence="2">Uncharacterized protein</fullName>
    </submittedName>
</protein>
<evidence type="ECO:0000313" key="2">
    <source>
        <dbReference type="EMBL" id="GJJ76095.1"/>
    </source>
</evidence>
<reference evidence="2" key="1">
    <citation type="submission" date="2021-11" db="EMBL/GenBank/DDBJ databases">
        <authorList>
            <person name="Herlambang A."/>
            <person name="Guo Y."/>
            <person name="Takashima Y."/>
            <person name="Nishizawa T."/>
        </authorList>
    </citation>
    <scope>NUCLEOTIDE SEQUENCE</scope>
    <source>
        <strain evidence="2">E1425</strain>
    </source>
</reference>
<proteinExistence type="predicted"/>
<accession>A0A9P3HG20</accession>